<gene>
    <name evidence="4" type="ordered locus">Plut_0774</name>
</gene>
<dbReference type="HOGENOM" id="CLU_009583_27_2_10"/>
<sequence length="361" mass="40775">MLSTEMFVNCRFLAKDITGVQRYSLEITRELKSQYPSITCLAPDQILHPDLADELDVNVIGSHTGHLWEQLDLPAYLHKKGSPVLLNMGNSAPMYYGNSLVVIHDLAYERYPDSFSLQYRLLYRFMVPRLLRSARAIVTVSEFSKAELIERFQLCSDDIFVVHNAARGEFRNVGALPAERFILAVSSINRQKNFHSLIQAFNRLKSAEVKLYIVGGFNRIFADPVLMAEVDGNPDIVFKGRVSDDELISLYSNALCFVFPSFYEGFGIPPIEAQSCGCPVIASNAASLPEICSDSVLYCDPYSVDDIAGKIHMLLDQKQLREELVRKGFVNSRRFSWNRSAQKMYAIARILIDAKTEPLHS</sequence>
<accession>Q3B4T4</accession>
<dbReference type="CDD" id="cd03809">
    <property type="entry name" value="GT4_MtfB-like"/>
    <property type="match status" value="1"/>
</dbReference>
<dbReference type="SUPFAM" id="SSF53756">
    <property type="entry name" value="UDP-Glycosyltransferase/glycogen phosphorylase"/>
    <property type="match status" value="1"/>
</dbReference>
<dbReference type="CAZy" id="GT4">
    <property type="family name" value="Glycosyltransferase Family 4"/>
</dbReference>
<evidence type="ECO:0000313" key="4">
    <source>
        <dbReference type="EMBL" id="ABB23647.1"/>
    </source>
</evidence>
<dbReference type="Gene3D" id="3.40.50.2000">
    <property type="entry name" value="Glycogen Phosphorylase B"/>
    <property type="match status" value="2"/>
</dbReference>
<dbReference type="Pfam" id="PF13439">
    <property type="entry name" value="Glyco_transf_4"/>
    <property type="match status" value="1"/>
</dbReference>
<dbReference type="Proteomes" id="UP000002709">
    <property type="component" value="Chromosome"/>
</dbReference>
<dbReference type="GO" id="GO:0009103">
    <property type="term" value="P:lipopolysaccharide biosynthetic process"/>
    <property type="evidence" value="ECO:0007669"/>
    <property type="project" value="TreeGrafter"/>
</dbReference>
<evidence type="ECO:0000256" key="1">
    <source>
        <dbReference type="ARBA" id="ARBA00022679"/>
    </source>
</evidence>
<evidence type="ECO:0000313" key="5">
    <source>
        <dbReference type="Proteomes" id="UP000002709"/>
    </source>
</evidence>
<dbReference type="Pfam" id="PF00534">
    <property type="entry name" value="Glycos_transf_1"/>
    <property type="match status" value="1"/>
</dbReference>
<protein>
    <submittedName>
        <fullName evidence="4">Glycosyl transferase, group 1 family protein</fullName>
    </submittedName>
</protein>
<keyword evidence="5" id="KW-1185">Reference proteome</keyword>
<feature type="domain" description="Glycosyltransferase subfamily 4-like N-terminal" evidence="3">
    <location>
        <begin position="19"/>
        <end position="165"/>
    </location>
</feature>
<dbReference type="STRING" id="319225.Plut_0774"/>
<dbReference type="EMBL" id="CP000096">
    <property type="protein sequence ID" value="ABB23647.1"/>
    <property type="molecule type" value="Genomic_DNA"/>
</dbReference>
<dbReference type="InterPro" id="IPR001296">
    <property type="entry name" value="Glyco_trans_1"/>
</dbReference>
<dbReference type="InterPro" id="IPR028098">
    <property type="entry name" value="Glyco_trans_4-like_N"/>
</dbReference>
<dbReference type="PANTHER" id="PTHR46401">
    <property type="entry name" value="GLYCOSYLTRANSFERASE WBBK-RELATED"/>
    <property type="match status" value="1"/>
</dbReference>
<dbReference type="AlphaFoldDB" id="Q3B4T4"/>
<dbReference type="GO" id="GO:0016757">
    <property type="term" value="F:glycosyltransferase activity"/>
    <property type="evidence" value="ECO:0007669"/>
    <property type="project" value="InterPro"/>
</dbReference>
<evidence type="ECO:0000259" key="3">
    <source>
        <dbReference type="Pfam" id="PF13439"/>
    </source>
</evidence>
<keyword evidence="1 4" id="KW-0808">Transferase</keyword>
<dbReference type="PANTHER" id="PTHR46401:SF2">
    <property type="entry name" value="GLYCOSYLTRANSFERASE WBBK-RELATED"/>
    <property type="match status" value="1"/>
</dbReference>
<dbReference type="KEGG" id="plt:Plut_0774"/>
<organism evidence="4 5">
    <name type="scientific">Chlorobium luteolum (strain DSM 273 / BCRC 81028 / 2530)</name>
    <name type="common">Pelodictyon luteolum</name>
    <dbReference type="NCBI Taxonomy" id="319225"/>
    <lineage>
        <taxon>Bacteria</taxon>
        <taxon>Pseudomonadati</taxon>
        <taxon>Chlorobiota</taxon>
        <taxon>Chlorobiia</taxon>
        <taxon>Chlorobiales</taxon>
        <taxon>Chlorobiaceae</taxon>
        <taxon>Chlorobium/Pelodictyon group</taxon>
        <taxon>Pelodictyon</taxon>
    </lineage>
</organism>
<evidence type="ECO:0000259" key="2">
    <source>
        <dbReference type="Pfam" id="PF00534"/>
    </source>
</evidence>
<reference evidence="5" key="1">
    <citation type="submission" date="2005-08" db="EMBL/GenBank/DDBJ databases">
        <title>Complete sequence of Pelodictyon luteolum DSM 273.</title>
        <authorList>
            <consortium name="US DOE Joint Genome Institute"/>
            <person name="Copeland A."/>
            <person name="Lucas S."/>
            <person name="Lapidus A."/>
            <person name="Barry K."/>
            <person name="Detter J.C."/>
            <person name="Glavina T."/>
            <person name="Hammon N."/>
            <person name="Israni S."/>
            <person name="Pitluck S."/>
            <person name="Bryant D."/>
            <person name="Schmutz J."/>
            <person name="Larimer F."/>
            <person name="Land M."/>
            <person name="Kyrpides N."/>
            <person name="Ivanova N."/>
            <person name="Richardson P."/>
        </authorList>
    </citation>
    <scope>NUCLEOTIDE SEQUENCE [LARGE SCALE GENOMIC DNA]</scope>
    <source>
        <strain evidence="5">DSM 273 / BCRC 81028 / 2530</strain>
    </source>
</reference>
<dbReference type="eggNOG" id="COG0438">
    <property type="taxonomic scope" value="Bacteria"/>
</dbReference>
<dbReference type="RefSeq" id="WP_011357521.1">
    <property type="nucleotide sequence ID" value="NC_007512.1"/>
</dbReference>
<name>Q3B4T4_CHLL3</name>
<proteinExistence type="predicted"/>
<feature type="domain" description="Glycosyl transferase family 1" evidence="2">
    <location>
        <begin position="177"/>
        <end position="328"/>
    </location>
</feature>